<protein>
    <submittedName>
        <fullName evidence="3">Uncharacterized protein</fullName>
    </submittedName>
</protein>
<reference evidence="3 4" key="1">
    <citation type="submission" date="2015-09" db="EMBL/GenBank/DDBJ databases">
        <authorList>
            <consortium name="Pathogen Informatics"/>
        </authorList>
    </citation>
    <scope>NUCLEOTIDE SEQUENCE [LARGE SCALE GENOMIC DNA]</scope>
    <source>
        <strain evidence="3 4">2789STDY5834841</strain>
    </source>
</reference>
<feature type="region of interest" description="Disordered" evidence="1">
    <location>
        <begin position="119"/>
        <end position="195"/>
    </location>
</feature>
<evidence type="ECO:0000256" key="2">
    <source>
        <dbReference type="SAM" id="Phobius"/>
    </source>
</evidence>
<sequence length="241" mass="26277">MQSEQIINILHIGFIICLVLTILFAALSVFFFFQFKIRDVFNAITGRAQRKSVQQMEEENAKTGKLRQDYYSAPTSSDLYTTPSGRIPPVMSAQQAAGGQADGAAYTEQVYHSADPEGREHTMQLHTAQQAASDNGGSEATTLLNSGSEETTLLNSGSEETTLLNSGSEETTLLNSGSEETTLLNGRNGGTAAQRNAGFGETTLLTPEMEASFVQAKTNEKPEWNFVIKKEIMEIHTNEII</sequence>
<evidence type="ECO:0000313" key="4">
    <source>
        <dbReference type="Proteomes" id="UP000095787"/>
    </source>
</evidence>
<dbReference type="RefSeq" id="WP_009320400.1">
    <property type="nucleotide sequence ID" value="NZ_CAUGDF010000011.1"/>
</dbReference>
<gene>
    <name evidence="3" type="ORF">ERS852456_00185</name>
</gene>
<accession>A0A173XV27</accession>
<proteinExistence type="predicted"/>
<name>A0A173XV27_9FIRM</name>
<keyword evidence="2" id="KW-1133">Transmembrane helix</keyword>
<dbReference type="AlphaFoldDB" id="A0A173XV27"/>
<feature type="transmembrane region" description="Helical" evidence="2">
    <location>
        <begin position="6"/>
        <end position="33"/>
    </location>
</feature>
<keyword evidence="2" id="KW-0812">Transmembrane</keyword>
<evidence type="ECO:0000313" key="3">
    <source>
        <dbReference type="EMBL" id="CUN54737.1"/>
    </source>
</evidence>
<evidence type="ECO:0000256" key="1">
    <source>
        <dbReference type="SAM" id="MobiDB-lite"/>
    </source>
</evidence>
<feature type="compositionally biased region" description="Polar residues" evidence="1">
    <location>
        <begin position="124"/>
        <end position="185"/>
    </location>
</feature>
<dbReference type="Proteomes" id="UP000095787">
    <property type="component" value="Unassembled WGS sequence"/>
</dbReference>
<keyword evidence="2" id="KW-0472">Membrane</keyword>
<dbReference type="EMBL" id="CYZO01000002">
    <property type="protein sequence ID" value="CUN54737.1"/>
    <property type="molecule type" value="Genomic_DNA"/>
</dbReference>
<organism evidence="3 4">
    <name type="scientific">[Ruminococcus] torques</name>
    <dbReference type="NCBI Taxonomy" id="33039"/>
    <lineage>
        <taxon>Bacteria</taxon>
        <taxon>Bacillati</taxon>
        <taxon>Bacillota</taxon>
        <taxon>Clostridia</taxon>
        <taxon>Lachnospirales</taxon>
        <taxon>Lachnospiraceae</taxon>
        <taxon>Mediterraneibacter</taxon>
    </lineage>
</organism>